<dbReference type="PANTHER" id="PTHR21320:SF3">
    <property type="entry name" value="CYTOCHROME C OXIDASE ASSEMBLY PROTEIN COX11, MITOCHONDRIAL-RELATED"/>
    <property type="match status" value="1"/>
</dbReference>
<dbReference type="NCBIfam" id="NF003465">
    <property type="entry name" value="PRK05089.1"/>
    <property type="match status" value="1"/>
</dbReference>
<dbReference type="GO" id="GO:0005507">
    <property type="term" value="F:copper ion binding"/>
    <property type="evidence" value="ECO:0007669"/>
    <property type="project" value="InterPro"/>
</dbReference>
<evidence type="ECO:0000313" key="7">
    <source>
        <dbReference type="EMBL" id="CAF9932933.1"/>
    </source>
</evidence>
<proteinExistence type="inferred from homology"/>
<keyword evidence="4 6" id="KW-1133">Transmembrane helix</keyword>
<dbReference type="InterPro" id="IPR007533">
    <property type="entry name" value="Cyt_c_oxidase_assmbl_CtaG"/>
</dbReference>
<evidence type="ECO:0000256" key="5">
    <source>
        <dbReference type="ARBA" id="ARBA00023136"/>
    </source>
</evidence>
<feature type="transmembrane region" description="Helical" evidence="6">
    <location>
        <begin position="15"/>
        <end position="34"/>
    </location>
</feature>
<dbReference type="PIRSF" id="PIRSF005413">
    <property type="entry name" value="COX11"/>
    <property type="match status" value="1"/>
</dbReference>
<keyword evidence="5 6" id="KW-0472">Membrane</keyword>
<dbReference type="AlphaFoldDB" id="A0A8H3IUL8"/>
<dbReference type="Proteomes" id="UP000664169">
    <property type="component" value="Unassembled WGS sequence"/>
</dbReference>
<comment type="subcellular location">
    <subcellularLocation>
        <location evidence="2">Mitochondrion inner membrane</location>
        <topology evidence="2">Single-pass membrane protein</topology>
        <orientation evidence="2">Intermembrane side</orientation>
    </subcellularLocation>
</comment>
<name>A0A8H3IUL8_9LECA</name>
<organism evidence="7 8">
    <name type="scientific">Gomphillus americanus</name>
    <dbReference type="NCBI Taxonomy" id="1940652"/>
    <lineage>
        <taxon>Eukaryota</taxon>
        <taxon>Fungi</taxon>
        <taxon>Dikarya</taxon>
        <taxon>Ascomycota</taxon>
        <taxon>Pezizomycotina</taxon>
        <taxon>Lecanoromycetes</taxon>
        <taxon>OSLEUM clade</taxon>
        <taxon>Ostropomycetidae</taxon>
        <taxon>Ostropales</taxon>
        <taxon>Graphidaceae</taxon>
        <taxon>Gomphilloideae</taxon>
        <taxon>Gomphillus</taxon>
    </lineage>
</organism>
<evidence type="ECO:0000256" key="3">
    <source>
        <dbReference type="ARBA" id="ARBA00022692"/>
    </source>
</evidence>
<dbReference type="HAMAP" id="MF_00155">
    <property type="entry name" value="CtaG"/>
    <property type="match status" value="1"/>
</dbReference>
<dbReference type="FunFam" id="2.60.370.10:FF:000001">
    <property type="entry name" value="COX11 cytochrome c oxidase assembly homolog"/>
    <property type="match status" value="1"/>
</dbReference>
<sequence>MDRLRAPYVKRNTTTFYYVLSAIIGTVAVSYGAVPFYKMICQQTGWGGQPIKSPSHGNVGADPASRLSPVTSSRRLRITFNGSVSDVLPWKFTPQQREVRVLPGETALAFYTATNKSSEDIIGVATYSVTPGQVAPYFSKIQCFCFEEQRLNAGETVDMPVFFFIDPDFVNDPNMAKIDTVTLSYTFFKARYDKNGNLTPMPASMG</sequence>
<evidence type="ECO:0000256" key="6">
    <source>
        <dbReference type="SAM" id="Phobius"/>
    </source>
</evidence>
<gene>
    <name evidence="7" type="ORF">GOMPHAMPRED_006709</name>
</gene>
<dbReference type="PANTHER" id="PTHR21320">
    <property type="entry name" value="CYTOCHROME C OXIDASE ASSEMBLY PROTEIN COX11-RELATED"/>
    <property type="match status" value="1"/>
</dbReference>
<dbReference type="OrthoDB" id="1704689at2759"/>
<dbReference type="EMBL" id="CAJPDQ010000049">
    <property type="protein sequence ID" value="CAF9932933.1"/>
    <property type="molecule type" value="Genomic_DNA"/>
</dbReference>
<dbReference type="GO" id="GO:0005759">
    <property type="term" value="C:mitochondrial matrix"/>
    <property type="evidence" value="ECO:0007669"/>
    <property type="project" value="UniProtKB-ARBA"/>
</dbReference>
<dbReference type="Pfam" id="PF04442">
    <property type="entry name" value="CtaG_Cox11"/>
    <property type="match status" value="1"/>
</dbReference>
<dbReference type="Gene3D" id="2.60.370.10">
    <property type="entry name" value="Ctag/Cox11"/>
    <property type="match status" value="1"/>
</dbReference>
<reference evidence="7" key="1">
    <citation type="submission" date="2021-03" db="EMBL/GenBank/DDBJ databases">
        <authorList>
            <person name="Tagirdzhanova G."/>
        </authorList>
    </citation>
    <scope>NUCLEOTIDE SEQUENCE</scope>
</reference>
<evidence type="ECO:0000313" key="8">
    <source>
        <dbReference type="Proteomes" id="UP000664169"/>
    </source>
</evidence>
<dbReference type="GO" id="GO:0005743">
    <property type="term" value="C:mitochondrial inner membrane"/>
    <property type="evidence" value="ECO:0007669"/>
    <property type="project" value="UniProtKB-SubCell"/>
</dbReference>
<accession>A0A8H3IUL8</accession>
<dbReference type="SUPFAM" id="SSF110111">
    <property type="entry name" value="Ctag/Cox11"/>
    <property type="match status" value="1"/>
</dbReference>
<keyword evidence="3 6" id="KW-0812">Transmembrane</keyword>
<evidence type="ECO:0000256" key="2">
    <source>
        <dbReference type="ARBA" id="ARBA00004243"/>
    </source>
</evidence>
<comment type="caution">
    <text evidence="7">The sequence shown here is derived from an EMBL/GenBank/DDBJ whole genome shotgun (WGS) entry which is preliminary data.</text>
</comment>
<protein>
    <submittedName>
        <fullName evidence="7">Uncharacterized protein</fullName>
    </submittedName>
</protein>
<evidence type="ECO:0000256" key="1">
    <source>
        <dbReference type="ARBA" id="ARBA00004007"/>
    </source>
</evidence>
<keyword evidence="8" id="KW-1185">Reference proteome</keyword>
<dbReference type="InterPro" id="IPR023471">
    <property type="entry name" value="CtaG/Cox11_dom_sf"/>
</dbReference>
<evidence type="ECO:0000256" key="4">
    <source>
        <dbReference type="ARBA" id="ARBA00022989"/>
    </source>
</evidence>
<comment type="function">
    <text evidence="1">Exerts its effect at some terminal stage of cytochrome c oxidase synthesis, probably by being involved in the insertion of the copper B into subunit I.</text>
</comment>